<keyword evidence="2" id="KW-0378">Hydrolase</keyword>
<dbReference type="Proteomes" id="UP000737113">
    <property type="component" value="Unassembled WGS sequence"/>
</dbReference>
<evidence type="ECO:0000259" key="4">
    <source>
        <dbReference type="SMART" id="SM00479"/>
    </source>
</evidence>
<name>A0A972JLF6_9GAMM</name>
<accession>A0A972JLF6</accession>
<dbReference type="EMBL" id="JAAXYH010000009">
    <property type="protein sequence ID" value="NMH66129.1"/>
    <property type="molecule type" value="Genomic_DNA"/>
</dbReference>
<protein>
    <submittedName>
        <fullName evidence="5">3'-5' exonuclease</fullName>
    </submittedName>
</protein>
<dbReference type="InterPro" id="IPR012337">
    <property type="entry name" value="RNaseH-like_sf"/>
</dbReference>
<evidence type="ECO:0000256" key="2">
    <source>
        <dbReference type="ARBA" id="ARBA00022801"/>
    </source>
</evidence>
<dbReference type="InterPro" id="IPR013520">
    <property type="entry name" value="Ribonucl_H"/>
</dbReference>
<dbReference type="InterPro" id="IPR036397">
    <property type="entry name" value="RNaseH_sf"/>
</dbReference>
<sequence length="231" mass="25097">MVHRLLPGRLLKPWLRLNANRARQTPLAAYLRALEPLLGMAVARAPMMALDLEMTGLDPRRDQLLSIGLVPIEAGELVLAGARQVLVRIDAGVGHSATLHGIVDSELAQAMTQSQAMDWLLTQTRGRLLVAHNAPLDLSFIRRRMQLDHGLGLTLPAVDTLRLERRRLLRQAQDLTQGSLRLGACRGRYGLPGYAGHHALGDALACGELLLAQLSAMGDGLTVAELLRLSS</sequence>
<dbReference type="AlphaFoldDB" id="A0A972JLF6"/>
<dbReference type="Pfam" id="PF00929">
    <property type="entry name" value="RNase_T"/>
    <property type="match status" value="1"/>
</dbReference>
<feature type="domain" description="Exonuclease" evidence="4">
    <location>
        <begin position="46"/>
        <end position="219"/>
    </location>
</feature>
<evidence type="ECO:0000313" key="5">
    <source>
        <dbReference type="EMBL" id="NMH66129.1"/>
    </source>
</evidence>
<comment type="caution">
    <text evidence="5">The sequence shown here is derived from an EMBL/GenBank/DDBJ whole genome shotgun (WGS) entry which is preliminary data.</text>
</comment>
<dbReference type="GO" id="GO:0003676">
    <property type="term" value="F:nucleic acid binding"/>
    <property type="evidence" value="ECO:0007669"/>
    <property type="project" value="InterPro"/>
</dbReference>
<dbReference type="GO" id="GO:0006259">
    <property type="term" value="P:DNA metabolic process"/>
    <property type="evidence" value="ECO:0007669"/>
    <property type="project" value="UniProtKB-ARBA"/>
</dbReference>
<evidence type="ECO:0000256" key="1">
    <source>
        <dbReference type="ARBA" id="ARBA00022722"/>
    </source>
</evidence>
<keyword evidence="6" id="KW-1185">Reference proteome</keyword>
<dbReference type="PANTHER" id="PTHR30231:SF4">
    <property type="entry name" value="PROTEIN NEN2"/>
    <property type="match status" value="1"/>
</dbReference>
<reference evidence="5" key="1">
    <citation type="submission" date="2020-04" db="EMBL/GenBank/DDBJ databases">
        <title>Description of Shewanella salipaludis sp. nov., isolated from a salt marsh.</title>
        <authorList>
            <person name="Park S."/>
            <person name="Yoon J.-H."/>
        </authorList>
    </citation>
    <scope>NUCLEOTIDE SEQUENCE</scope>
    <source>
        <strain evidence="5">SHSM-M6</strain>
    </source>
</reference>
<keyword evidence="3 5" id="KW-0269">Exonuclease</keyword>
<evidence type="ECO:0000256" key="3">
    <source>
        <dbReference type="ARBA" id="ARBA00022839"/>
    </source>
</evidence>
<keyword evidence="1" id="KW-0540">Nuclease</keyword>
<dbReference type="PANTHER" id="PTHR30231">
    <property type="entry name" value="DNA POLYMERASE III SUBUNIT EPSILON"/>
    <property type="match status" value="1"/>
</dbReference>
<dbReference type="Gene3D" id="3.30.420.10">
    <property type="entry name" value="Ribonuclease H-like superfamily/Ribonuclease H"/>
    <property type="match status" value="1"/>
</dbReference>
<dbReference type="SUPFAM" id="SSF53098">
    <property type="entry name" value="Ribonuclease H-like"/>
    <property type="match status" value="1"/>
</dbReference>
<dbReference type="SMART" id="SM00479">
    <property type="entry name" value="EXOIII"/>
    <property type="match status" value="1"/>
</dbReference>
<proteinExistence type="predicted"/>
<organism evidence="5 6">
    <name type="scientific">Shewanella salipaludis</name>
    <dbReference type="NCBI Taxonomy" id="2723052"/>
    <lineage>
        <taxon>Bacteria</taxon>
        <taxon>Pseudomonadati</taxon>
        <taxon>Pseudomonadota</taxon>
        <taxon>Gammaproteobacteria</taxon>
        <taxon>Alteromonadales</taxon>
        <taxon>Shewanellaceae</taxon>
        <taxon>Shewanella</taxon>
    </lineage>
</organism>
<dbReference type="GO" id="GO:0008408">
    <property type="term" value="F:3'-5' exonuclease activity"/>
    <property type="evidence" value="ECO:0007669"/>
    <property type="project" value="TreeGrafter"/>
</dbReference>
<gene>
    <name evidence="5" type="ORF">HC757_13260</name>
</gene>
<dbReference type="GO" id="GO:0005829">
    <property type="term" value="C:cytosol"/>
    <property type="evidence" value="ECO:0007669"/>
    <property type="project" value="TreeGrafter"/>
</dbReference>
<dbReference type="RefSeq" id="WP_169564873.1">
    <property type="nucleotide sequence ID" value="NZ_JAAXYH010000009.1"/>
</dbReference>
<evidence type="ECO:0000313" key="6">
    <source>
        <dbReference type="Proteomes" id="UP000737113"/>
    </source>
</evidence>
<dbReference type="CDD" id="cd06127">
    <property type="entry name" value="DEDDh"/>
    <property type="match status" value="1"/>
</dbReference>